<evidence type="ECO:0000313" key="3">
    <source>
        <dbReference type="EMBL" id="MCZ8516043.1"/>
    </source>
</evidence>
<dbReference type="InterPro" id="IPR032465">
    <property type="entry name" value="ACMSD"/>
</dbReference>
<gene>
    <name evidence="3" type="ORF">O9H85_27305</name>
</gene>
<dbReference type="InterPro" id="IPR032466">
    <property type="entry name" value="Metal_Hydrolase"/>
</dbReference>
<proteinExistence type="predicted"/>
<feature type="domain" description="Amidohydrolase-related" evidence="2">
    <location>
        <begin position="16"/>
        <end position="242"/>
    </location>
</feature>
<reference evidence="3 4" key="1">
    <citation type="submission" date="2022-12" db="EMBL/GenBank/DDBJ databases">
        <title>Draft genome sequence of Paenibacillus sp. dW9.</title>
        <authorList>
            <person name="Choi E.-W."/>
            <person name="Kim D.-U."/>
        </authorList>
    </citation>
    <scope>NUCLEOTIDE SEQUENCE [LARGE SCALE GENOMIC DNA]</scope>
    <source>
        <strain evidence="4">dW9</strain>
    </source>
</reference>
<evidence type="ECO:0000256" key="1">
    <source>
        <dbReference type="ARBA" id="ARBA00023239"/>
    </source>
</evidence>
<organism evidence="3 4">
    <name type="scientific">Paenibacillus gyeongsangnamensis</name>
    <dbReference type="NCBI Taxonomy" id="3388067"/>
    <lineage>
        <taxon>Bacteria</taxon>
        <taxon>Bacillati</taxon>
        <taxon>Bacillota</taxon>
        <taxon>Bacilli</taxon>
        <taxon>Bacillales</taxon>
        <taxon>Paenibacillaceae</taxon>
        <taxon>Paenibacillus</taxon>
    </lineage>
</organism>
<dbReference type="Pfam" id="PF04909">
    <property type="entry name" value="Amidohydro_2"/>
    <property type="match status" value="1"/>
</dbReference>
<evidence type="ECO:0000313" key="4">
    <source>
        <dbReference type="Proteomes" id="UP001527882"/>
    </source>
</evidence>
<dbReference type="SUPFAM" id="SSF51556">
    <property type="entry name" value="Metallo-dependent hydrolases"/>
    <property type="match status" value="1"/>
</dbReference>
<keyword evidence="4" id="KW-1185">Reference proteome</keyword>
<dbReference type="InterPro" id="IPR006680">
    <property type="entry name" value="Amidohydro-rel"/>
</dbReference>
<dbReference type="Gene3D" id="3.20.20.140">
    <property type="entry name" value="Metal-dependent hydrolases"/>
    <property type="match status" value="1"/>
</dbReference>
<keyword evidence="1" id="KW-0456">Lyase</keyword>
<protein>
    <submittedName>
        <fullName evidence="3">Amidohydrolase family protein</fullName>
    </submittedName>
</protein>
<dbReference type="EMBL" id="JAQAGZ010000021">
    <property type="protein sequence ID" value="MCZ8516043.1"/>
    <property type="molecule type" value="Genomic_DNA"/>
</dbReference>
<comment type="caution">
    <text evidence="3">The sequence shown here is derived from an EMBL/GenBank/DDBJ whole genome shotgun (WGS) entry which is preliminary data.</text>
</comment>
<dbReference type="Proteomes" id="UP001527882">
    <property type="component" value="Unassembled WGS sequence"/>
</dbReference>
<name>A0ABT4QGV7_9BACL</name>
<dbReference type="PANTHER" id="PTHR21240">
    <property type="entry name" value="2-AMINO-3-CARBOXYLMUCONATE-6-SEMIALDEHYDE DECARBOXYLASE"/>
    <property type="match status" value="1"/>
</dbReference>
<dbReference type="RefSeq" id="WP_269884576.1">
    <property type="nucleotide sequence ID" value="NZ_JAQAGZ010000021.1"/>
</dbReference>
<accession>A0ABT4QGV7</accession>
<evidence type="ECO:0000259" key="2">
    <source>
        <dbReference type="Pfam" id="PF04909"/>
    </source>
</evidence>
<sequence>MSKFIDVHCTVGEGQDVPFSVEELLEVMDQYGIEKAVLSPSHQQMAVDNEIGNNNILTYKKQYPDRLLGYATVNPWYGRKAELELERALDAGLSGVKFHPALQGFFAFDSGKMDPLMKIAEKHQVPVYFHTGTPVFALPLQVAELAMNYPSIPIILGRMGNTDFWIDTPRAFAMANNIYVDTPYTMPNNISKLADIDINRILFSADLPYSHAEIEMQKIVDIGLDASGLAKISRDNFYRIFGNKPLNGGVSG</sequence>